<comment type="cofactor">
    <cofactor evidence="7">
        <name>Zn(2+)</name>
        <dbReference type="ChEBI" id="CHEBI:29105"/>
    </cofactor>
    <text evidence="7">Binds 1 zinc ion.</text>
</comment>
<organism evidence="10 11">
    <name type="scientific">Riemerella columbipharyngis</name>
    <dbReference type="NCBI Taxonomy" id="1071918"/>
    <lineage>
        <taxon>Bacteria</taxon>
        <taxon>Pseudomonadati</taxon>
        <taxon>Bacteroidota</taxon>
        <taxon>Flavobacteriia</taxon>
        <taxon>Flavobacteriales</taxon>
        <taxon>Weeksellaceae</taxon>
        <taxon>Riemerella</taxon>
    </lineage>
</organism>
<dbReference type="EMBL" id="FNAS01000004">
    <property type="protein sequence ID" value="SDE18015.1"/>
    <property type="molecule type" value="Genomic_DNA"/>
</dbReference>
<dbReference type="Gene3D" id="3.40.390.10">
    <property type="entry name" value="Collagenase (Catalytic Domain)"/>
    <property type="match status" value="1"/>
</dbReference>
<dbReference type="InterPro" id="IPR001567">
    <property type="entry name" value="Pept_M3A_M3B_dom"/>
</dbReference>
<evidence type="ECO:0000256" key="1">
    <source>
        <dbReference type="ARBA" id="ARBA00006040"/>
    </source>
</evidence>
<evidence type="ECO:0000313" key="11">
    <source>
        <dbReference type="Proteomes" id="UP000198517"/>
    </source>
</evidence>
<dbReference type="PANTHER" id="PTHR43660:SF1">
    <property type="entry name" value="DIPEPTIDYL CARBOXYPEPTIDASE"/>
    <property type="match status" value="1"/>
</dbReference>
<dbReference type="AlphaFoldDB" id="A0A1G7AVI4"/>
<keyword evidence="3 7" id="KW-0479">Metal-binding</keyword>
<keyword evidence="8" id="KW-0732">Signal</keyword>
<keyword evidence="5 7" id="KW-0862">Zinc</keyword>
<keyword evidence="11" id="KW-1185">Reference proteome</keyword>
<evidence type="ECO:0000256" key="7">
    <source>
        <dbReference type="RuleBase" id="RU003435"/>
    </source>
</evidence>
<dbReference type="PROSITE" id="PS51257">
    <property type="entry name" value="PROKAR_LIPOPROTEIN"/>
    <property type="match status" value="1"/>
</dbReference>
<dbReference type="GO" id="GO:0005829">
    <property type="term" value="C:cytosol"/>
    <property type="evidence" value="ECO:0007669"/>
    <property type="project" value="TreeGrafter"/>
</dbReference>
<reference evidence="10 11" key="1">
    <citation type="submission" date="2016-10" db="EMBL/GenBank/DDBJ databases">
        <authorList>
            <person name="de Groot N.N."/>
        </authorList>
    </citation>
    <scope>NUCLEOTIDE SEQUENCE [LARGE SCALE GENOMIC DNA]</scope>
    <source>
        <strain evidence="10 11">DSM 24015</strain>
    </source>
</reference>
<sequence>MKNISTALFYASLACCAVSCSTMKTAKDMAEILVPAGNPFLQKSPLQDQAPQFDKIKDSDFKPAFDYGLKVQDLEIKKIADNPMPATFENTVLALEKSGRVLKRAQITFDNLTSANTNDALQKLQEEYAPIFAAHNDNIYLNSKLYNRIKKVYENRVGLDPESKRLVEYFKQEFETAGANLSDSKKDELKKINAELASLSSLYANKLLLARKNGGVLIKDVKELDGLSPDEIAATAADAKAAGYPGEYLIALQNTTQQPLLKNLKNRETRKKLFMASVERAQKGDGGDTRETIEKIIKLRLKKAQLLGKDSYAAWSLQDQMARTPDAVFKLLSELGKPAIEQANREAVDIQKVIDAQNGGFKVEPWDWNYYAEQVRKQKFNLDENEIKPYFELKAVLEKGVFFAANKFYGISFKQRTDLPVYNLDVWTYEIFDKDGKSLGLYYVDYFTRDNKNGGAWMTNLVNQSKLLGQKPVIINVCNFQKPAPGKPALISFDDVITMFHEFGHMLHGLFADEKYETLSGTSVPRDFVEFPSQFNENFALVPEVLKNYAVHYETHQPIPQSLVDKIKKAVTFNQGYATTEVMSSATLDMALHSIKNEAQFKPVLELEKEALQKYGFLVPQVPPRYHTPYFAHIFGGGYAAGYYAYIWTALLQADAWDWVMHHGGMTRENGDRYRKYILSIGNTKDLNEAYREFSGRNPEITSLLRKKGFVK</sequence>
<evidence type="ECO:0000256" key="3">
    <source>
        <dbReference type="ARBA" id="ARBA00022723"/>
    </source>
</evidence>
<dbReference type="GO" id="GO:0004222">
    <property type="term" value="F:metalloendopeptidase activity"/>
    <property type="evidence" value="ECO:0007669"/>
    <property type="project" value="InterPro"/>
</dbReference>
<dbReference type="RefSeq" id="WP_092736131.1">
    <property type="nucleotide sequence ID" value="NZ_FNAS01000004.1"/>
</dbReference>
<dbReference type="SUPFAM" id="SSF55486">
    <property type="entry name" value="Metalloproteases ('zincins'), catalytic domain"/>
    <property type="match status" value="1"/>
</dbReference>
<dbReference type="Gene3D" id="1.10.1370.10">
    <property type="entry name" value="Neurolysin, domain 3"/>
    <property type="match status" value="1"/>
</dbReference>
<evidence type="ECO:0000313" key="10">
    <source>
        <dbReference type="EMBL" id="SDE18015.1"/>
    </source>
</evidence>
<keyword evidence="2 7" id="KW-0645">Protease</keyword>
<evidence type="ECO:0000259" key="9">
    <source>
        <dbReference type="Pfam" id="PF01432"/>
    </source>
</evidence>
<dbReference type="Proteomes" id="UP000198517">
    <property type="component" value="Unassembled WGS sequence"/>
</dbReference>
<dbReference type="InterPro" id="IPR024079">
    <property type="entry name" value="MetalloPept_cat_dom_sf"/>
</dbReference>
<evidence type="ECO:0000256" key="4">
    <source>
        <dbReference type="ARBA" id="ARBA00022801"/>
    </source>
</evidence>
<dbReference type="GO" id="GO:0004180">
    <property type="term" value="F:carboxypeptidase activity"/>
    <property type="evidence" value="ECO:0007669"/>
    <property type="project" value="TreeGrafter"/>
</dbReference>
<dbReference type="CDD" id="cd06456">
    <property type="entry name" value="M3A_DCP"/>
    <property type="match status" value="1"/>
</dbReference>
<evidence type="ECO:0000256" key="8">
    <source>
        <dbReference type="SAM" id="SignalP"/>
    </source>
</evidence>
<dbReference type="OrthoDB" id="9773538at2"/>
<protein>
    <submittedName>
        <fullName evidence="10">Peptidyl-dipeptidase Dcp</fullName>
    </submittedName>
</protein>
<keyword evidence="6 7" id="KW-0482">Metalloprotease</keyword>
<feature type="chain" id="PRO_5011689451" evidence="8">
    <location>
        <begin position="27"/>
        <end position="712"/>
    </location>
</feature>
<proteinExistence type="inferred from homology"/>
<dbReference type="FunFam" id="3.40.390.10:FF:000009">
    <property type="entry name" value="Oligopeptidase A"/>
    <property type="match status" value="1"/>
</dbReference>
<comment type="similarity">
    <text evidence="1 7">Belongs to the peptidase M3 family.</text>
</comment>
<feature type="signal peptide" evidence="8">
    <location>
        <begin position="1"/>
        <end position="26"/>
    </location>
</feature>
<keyword evidence="4 7" id="KW-0378">Hydrolase</keyword>
<dbReference type="Pfam" id="PF01432">
    <property type="entry name" value="Peptidase_M3"/>
    <property type="match status" value="1"/>
</dbReference>
<accession>A0A1G7AVI4</accession>
<dbReference type="InterPro" id="IPR024077">
    <property type="entry name" value="Neurolysin/TOP_dom2"/>
</dbReference>
<gene>
    <name evidence="10" type="ORF">SAMN05421544_10490</name>
</gene>
<feature type="domain" description="Peptidase M3A/M3B catalytic" evidence="9">
    <location>
        <begin position="261"/>
        <end position="709"/>
    </location>
</feature>
<dbReference type="InterPro" id="IPR045090">
    <property type="entry name" value="Pept_M3A_M3B"/>
</dbReference>
<evidence type="ECO:0000256" key="6">
    <source>
        <dbReference type="ARBA" id="ARBA00023049"/>
    </source>
</evidence>
<dbReference type="PANTHER" id="PTHR43660">
    <property type="entry name" value="DIPEPTIDYL CARBOXYPEPTIDASE"/>
    <property type="match status" value="1"/>
</dbReference>
<name>A0A1G7AVI4_9FLAO</name>
<evidence type="ECO:0000256" key="5">
    <source>
        <dbReference type="ARBA" id="ARBA00022833"/>
    </source>
</evidence>
<evidence type="ECO:0000256" key="2">
    <source>
        <dbReference type="ARBA" id="ARBA00022670"/>
    </source>
</evidence>
<dbReference type="GO" id="GO:0006508">
    <property type="term" value="P:proteolysis"/>
    <property type="evidence" value="ECO:0007669"/>
    <property type="project" value="UniProtKB-KW"/>
</dbReference>
<dbReference type="InterPro" id="IPR034005">
    <property type="entry name" value="M3A_DCP"/>
</dbReference>
<dbReference type="GO" id="GO:0046872">
    <property type="term" value="F:metal ion binding"/>
    <property type="evidence" value="ECO:0007669"/>
    <property type="project" value="UniProtKB-UniRule"/>
</dbReference>